<keyword evidence="3 6" id="KW-1133">Transmembrane helix</keyword>
<comment type="subcellular location">
    <subcellularLocation>
        <location evidence="5">Cell membrane</location>
        <topology evidence="5">Multi-pass membrane protein</topology>
    </subcellularLocation>
    <subcellularLocation>
        <location evidence="1">Membrane</location>
        <topology evidence="1">Multi-pass membrane protein</topology>
    </subcellularLocation>
</comment>
<evidence type="ECO:0000256" key="2">
    <source>
        <dbReference type="ARBA" id="ARBA00022692"/>
    </source>
</evidence>
<dbReference type="InterPro" id="IPR000298">
    <property type="entry name" value="Cyt_c_oxidase-like_su3"/>
</dbReference>
<evidence type="ECO:0000313" key="9">
    <source>
        <dbReference type="Proteomes" id="UP000619457"/>
    </source>
</evidence>
<dbReference type="InterPro" id="IPR013833">
    <property type="entry name" value="Cyt_c_oxidase_su3_a-hlx"/>
</dbReference>
<feature type="transmembrane region" description="Helical" evidence="6">
    <location>
        <begin position="184"/>
        <end position="203"/>
    </location>
</feature>
<dbReference type="Gene3D" id="1.20.120.80">
    <property type="entry name" value="Cytochrome c oxidase, subunit III, four-helix bundle"/>
    <property type="match status" value="1"/>
</dbReference>
<dbReference type="InterPro" id="IPR035973">
    <property type="entry name" value="Cyt_c_oxidase_su3-like_sf"/>
</dbReference>
<feature type="transmembrane region" description="Helical" evidence="6">
    <location>
        <begin position="21"/>
        <end position="46"/>
    </location>
</feature>
<evidence type="ECO:0000256" key="6">
    <source>
        <dbReference type="SAM" id="Phobius"/>
    </source>
</evidence>
<feature type="transmembrane region" description="Helical" evidence="6">
    <location>
        <begin position="58"/>
        <end position="81"/>
    </location>
</feature>
<reference evidence="8" key="2">
    <citation type="submission" date="2020-09" db="EMBL/GenBank/DDBJ databases">
        <authorList>
            <person name="Sun Q."/>
            <person name="Kim S."/>
        </authorList>
    </citation>
    <scope>NUCLEOTIDE SEQUENCE</scope>
    <source>
        <strain evidence="8">KCTC 12368</strain>
    </source>
</reference>
<evidence type="ECO:0000256" key="5">
    <source>
        <dbReference type="RuleBase" id="RU003376"/>
    </source>
</evidence>
<gene>
    <name evidence="8" type="ORF">GCM10007049_09560</name>
</gene>
<feature type="domain" description="Heme-copper oxidase subunit III family profile" evidence="7">
    <location>
        <begin position="23"/>
        <end position="204"/>
    </location>
</feature>
<dbReference type="GO" id="GO:0022904">
    <property type="term" value="P:respiratory electron transport chain"/>
    <property type="evidence" value="ECO:0007669"/>
    <property type="project" value="InterPro"/>
</dbReference>
<dbReference type="EMBL" id="BMWX01000002">
    <property type="protein sequence ID" value="GGZ19292.1"/>
    <property type="molecule type" value="Genomic_DNA"/>
</dbReference>
<name>A0A918ULU7_9BACT</name>
<reference evidence="8" key="1">
    <citation type="journal article" date="2014" name="Int. J. Syst. Evol. Microbiol.">
        <title>Complete genome sequence of Corynebacterium casei LMG S-19264T (=DSM 44701T), isolated from a smear-ripened cheese.</title>
        <authorList>
            <consortium name="US DOE Joint Genome Institute (JGI-PGF)"/>
            <person name="Walter F."/>
            <person name="Albersmeier A."/>
            <person name="Kalinowski J."/>
            <person name="Ruckert C."/>
        </authorList>
    </citation>
    <scope>NUCLEOTIDE SEQUENCE</scope>
    <source>
        <strain evidence="8">KCTC 12368</strain>
    </source>
</reference>
<dbReference type="AlphaFoldDB" id="A0A918ULU7"/>
<feature type="transmembrane region" description="Helical" evidence="6">
    <location>
        <begin position="128"/>
        <end position="153"/>
    </location>
</feature>
<sequence length="204" mass="23466">MIIVKKENLVKRSEDMHPYQMLVYLAMGSSGLIFIFLTLPFILSVLSAGPVHLTKLPVFFWISTVVLLAGSMSAHWLINILRHGKLPELQQVLYILLGTCVLFVTFQFCGWCELGMEGIYRSGLPTSSYLYLLTGIHVLHILGLMLFLSKLIVDVHQVRKDPIKELIFETNPYVIMKFRLFKHILLFVDIVWIVFFLLFMLAFG</sequence>
<organism evidence="8 9">
    <name type="scientific">Echinicola pacifica</name>
    <dbReference type="NCBI Taxonomy" id="346377"/>
    <lineage>
        <taxon>Bacteria</taxon>
        <taxon>Pseudomonadati</taxon>
        <taxon>Bacteroidota</taxon>
        <taxon>Cytophagia</taxon>
        <taxon>Cytophagales</taxon>
        <taxon>Cyclobacteriaceae</taxon>
        <taxon>Echinicola</taxon>
    </lineage>
</organism>
<proteinExistence type="inferred from homology"/>
<evidence type="ECO:0000256" key="4">
    <source>
        <dbReference type="ARBA" id="ARBA00023136"/>
    </source>
</evidence>
<keyword evidence="4 6" id="KW-0472">Membrane</keyword>
<accession>A0A918ULU7</accession>
<dbReference type="Proteomes" id="UP000619457">
    <property type="component" value="Unassembled WGS sequence"/>
</dbReference>
<comment type="caution">
    <text evidence="8">The sequence shown here is derived from an EMBL/GenBank/DDBJ whole genome shotgun (WGS) entry which is preliminary data.</text>
</comment>
<dbReference type="SUPFAM" id="SSF81452">
    <property type="entry name" value="Cytochrome c oxidase subunit III-like"/>
    <property type="match status" value="1"/>
</dbReference>
<protein>
    <recommendedName>
        <fullName evidence="7">Heme-copper oxidase subunit III family profile domain-containing protein</fullName>
    </recommendedName>
</protein>
<dbReference type="GO" id="GO:0004129">
    <property type="term" value="F:cytochrome-c oxidase activity"/>
    <property type="evidence" value="ECO:0007669"/>
    <property type="project" value="InterPro"/>
</dbReference>
<keyword evidence="9" id="KW-1185">Reference proteome</keyword>
<dbReference type="PROSITE" id="PS50253">
    <property type="entry name" value="COX3"/>
    <property type="match status" value="1"/>
</dbReference>
<comment type="similarity">
    <text evidence="5">Belongs to the cytochrome c oxidase subunit 3 family.</text>
</comment>
<keyword evidence="2 5" id="KW-0812">Transmembrane</keyword>
<evidence type="ECO:0000256" key="1">
    <source>
        <dbReference type="ARBA" id="ARBA00004141"/>
    </source>
</evidence>
<evidence type="ECO:0000256" key="3">
    <source>
        <dbReference type="ARBA" id="ARBA00022989"/>
    </source>
</evidence>
<evidence type="ECO:0000313" key="8">
    <source>
        <dbReference type="EMBL" id="GGZ19292.1"/>
    </source>
</evidence>
<feature type="transmembrane region" description="Helical" evidence="6">
    <location>
        <begin position="93"/>
        <end position="116"/>
    </location>
</feature>
<evidence type="ECO:0000259" key="7">
    <source>
        <dbReference type="PROSITE" id="PS50253"/>
    </source>
</evidence>
<dbReference type="GO" id="GO:0005886">
    <property type="term" value="C:plasma membrane"/>
    <property type="evidence" value="ECO:0007669"/>
    <property type="project" value="UniProtKB-SubCell"/>
</dbReference>